<gene>
    <name evidence="2" type="ORF">UFOVP851_22</name>
</gene>
<protein>
    <submittedName>
        <fullName evidence="2">Uncharacterized protein</fullName>
    </submittedName>
</protein>
<proteinExistence type="predicted"/>
<accession>A0A6J5PAU8</accession>
<organism evidence="2">
    <name type="scientific">uncultured Caudovirales phage</name>
    <dbReference type="NCBI Taxonomy" id="2100421"/>
    <lineage>
        <taxon>Viruses</taxon>
        <taxon>Duplodnaviria</taxon>
        <taxon>Heunggongvirae</taxon>
        <taxon>Uroviricota</taxon>
        <taxon>Caudoviricetes</taxon>
        <taxon>Peduoviridae</taxon>
        <taxon>Maltschvirus</taxon>
        <taxon>Maltschvirus maltsch</taxon>
    </lineage>
</organism>
<reference evidence="2" key="1">
    <citation type="submission" date="2020-04" db="EMBL/GenBank/DDBJ databases">
        <authorList>
            <person name="Chiriac C."/>
            <person name="Salcher M."/>
            <person name="Ghai R."/>
            <person name="Kavagutti S V."/>
        </authorList>
    </citation>
    <scope>NUCLEOTIDE SEQUENCE</scope>
</reference>
<feature type="region of interest" description="Disordered" evidence="1">
    <location>
        <begin position="78"/>
        <end position="110"/>
    </location>
</feature>
<evidence type="ECO:0000256" key="1">
    <source>
        <dbReference type="SAM" id="MobiDB-lite"/>
    </source>
</evidence>
<sequence length="110" mass="12064">MKHILFTLALLTPFTVSAQDVDNALILELFRQKYAAQQPIPIVPVVPVAPRQLRPNPWGTGYSVVTTTRTKPDLFRQAAGERGATYEETTTQTVPNDAGGNPMKSSPFLP</sequence>
<evidence type="ECO:0000313" key="2">
    <source>
        <dbReference type="EMBL" id="CAB4166338.1"/>
    </source>
</evidence>
<dbReference type="EMBL" id="LR796790">
    <property type="protein sequence ID" value="CAB4166338.1"/>
    <property type="molecule type" value="Genomic_DNA"/>
</dbReference>
<name>A0A6J5PAU8_9CAUD</name>